<keyword evidence="2" id="KW-0645">Protease</keyword>
<evidence type="ECO:0000313" key="10">
    <source>
        <dbReference type="EMBL" id="SHF87100.1"/>
    </source>
</evidence>
<evidence type="ECO:0000256" key="4">
    <source>
        <dbReference type="ARBA" id="ARBA00022801"/>
    </source>
</evidence>
<evidence type="ECO:0000259" key="9">
    <source>
        <dbReference type="PROSITE" id="PS51935"/>
    </source>
</evidence>
<gene>
    <name evidence="10" type="ORF">SAMN05216225_100773</name>
</gene>
<evidence type="ECO:0000313" key="11">
    <source>
        <dbReference type="Proteomes" id="UP000183988"/>
    </source>
</evidence>
<dbReference type="Pfam" id="PF00877">
    <property type="entry name" value="NLPC_P60"/>
    <property type="match status" value="1"/>
</dbReference>
<accession>A0A1M5F662</accession>
<dbReference type="Gene3D" id="6.10.250.3150">
    <property type="match status" value="1"/>
</dbReference>
<dbReference type="Gene3D" id="3.90.1720.10">
    <property type="entry name" value="endopeptidase domain like (from Nostoc punctiforme)"/>
    <property type="match status" value="1"/>
</dbReference>
<dbReference type="Proteomes" id="UP000183988">
    <property type="component" value="Unassembled WGS sequence"/>
</dbReference>
<sequence>MKKAIVTVATITLIGISSTFLTSEAHADTVQDLQNRQSQVQDERSDIKANLANAKEEIKEIMVELEELNEEISQINDALVANEEMIDHTNEEMAATEEEIEELEELIDERKKILKDRMVSYQRNGGNIGFLDVIFGSKSFGDFISRITAVNKITASDTELMDQQERDKEEVENKFAELQDMAVELEGMQEVITVQKEENESKKLTLKNKEDELQSKIKNLQLKDSELASLEAQVNRQIASKRQTRVASTVTSKSNSSNDSSSKNLTTVSRNQSKAQPASGSLSTILNAGYPHIGTPYVWAGKGPGGFDCSGFVSWAYAQGGYSIPSSTAGLQYTGVKISYSNIQPGDLVFFNTYKTNGHVGIYIGNGKFIGAQNSTGLAIADMTTGYWKNKFAGHVRRVIK</sequence>
<dbReference type="AlphaFoldDB" id="A0A1M5F662"/>
<feature type="region of interest" description="Disordered" evidence="7">
    <location>
        <begin position="243"/>
        <end position="280"/>
    </location>
</feature>
<dbReference type="InterPro" id="IPR057309">
    <property type="entry name" value="PcsB_CC"/>
</dbReference>
<evidence type="ECO:0000256" key="8">
    <source>
        <dbReference type="SAM" id="SignalP"/>
    </source>
</evidence>
<keyword evidence="4 10" id="KW-0378">Hydrolase</keyword>
<feature type="signal peptide" evidence="8">
    <location>
        <begin position="1"/>
        <end position="27"/>
    </location>
</feature>
<dbReference type="InterPro" id="IPR051202">
    <property type="entry name" value="Peptidase_C40"/>
</dbReference>
<feature type="compositionally biased region" description="Low complexity" evidence="7">
    <location>
        <begin position="248"/>
        <end position="267"/>
    </location>
</feature>
<dbReference type="EMBL" id="FQVW01000007">
    <property type="protein sequence ID" value="SHF87100.1"/>
    <property type="molecule type" value="Genomic_DNA"/>
</dbReference>
<feature type="chain" id="PRO_5009910061" evidence="8">
    <location>
        <begin position="28"/>
        <end position="401"/>
    </location>
</feature>
<dbReference type="STRING" id="930117.SAMN05216225_100773"/>
<dbReference type="Pfam" id="PF24568">
    <property type="entry name" value="CC_PcsB"/>
    <property type="match status" value="1"/>
</dbReference>
<dbReference type="SUPFAM" id="SSF90257">
    <property type="entry name" value="Myosin rod fragments"/>
    <property type="match status" value="1"/>
</dbReference>
<dbReference type="OrthoDB" id="9813368at2"/>
<dbReference type="GO" id="GO:0008234">
    <property type="term" value="F:cysteine-type peptidase activity"/>
    <property type="evidence" value="ECO:0007669"/>
    <property type="project" value="UniProtKB-KW"/>
</dbReference>
<keyword evidence="6" id="KW-0175">Coiled coil</keyword>
<evidence type="ECO:0000256" key="7">
    <source>
        <dbReference type="SAM" id="MobiDB-lite"/>
    </source>
</evidence>
<name>A0A1M5F662_9BACI</name>
<keyword evidence="3 8" id="KW-0732">Signal</keyword>
<feature type="coiled-coil region" evidence="6">
    <location>
        <begin position="30"/>
        <end position="116"/>
    </location>
</feature>
<proteinExistence type="inferred from homology"/>
<feature type="compositionally biased region" description="Polar residues" evidence="7">
    <location>
        <begin position="268"/>
        <end position="280"/>
    </location>
</feature>
<dbReference type="SUPFAM" id="SSF54001">
    <property type="entry name" value="Cysteine proteinases"/>
    <property type="match status" value="1"/>
</dbReference>
<keyword evidence="5" id="KW-0788">Thiol protease</keyword>
<evidence type="ECO:0000256" key="2">
    <source>
        <dbReference type="ARBA" id="ARBA00022670"/>
    </source>
</evidence>
<dbReference type="RefSeq" id="WP_072888800.1">
    <property type="nucleotide sequence ID" value="NZ_FQVW01000007.1"/>
</dbReference>
<dbReference type="GO" id="GO:0006508">
    <property type="term" value="P:proteolysis"/>
    <property type="evidence" value="ECO:0007669"/>
    <property type="project" value="UniProtKB-KW"/>
</dbReference>
<dbReference type="PROSITE" id="PS51935">
    <property type="entry name" value="NLPC_P60"/>
    <property type="match status" value="1"/>
</dbReference>
<feature type="coiled-coil region" evidence="6">
    <location>
        <begin position="161"/>
        <end position="233"/>
    </location>
</feature>
<protein>
    <submittedName>
        <fullName evidence="10">N-terminal domain of peptidoglycan hydrolase CwlO-containing protein</fullName>
    </submittedName>
</protein>
<evidence type="ECO:0000256" key="5">
    <source>
        <dbReference type="ARBA" id="ARBA00022807"/>
    </source>
</evidence>
<dbReference type="PANTHER" id="PTHR47053">
    <property type="entry name" value="MUREIN DD-ENDOPEPTIDASE MEPH-RELATED"/>
    <property type="match status" value="1"/>
</dbReference>
<reference evidence="10 11" key="1">
    <citation type="submission" date="2016-11" db="EMBL/GenBank/DDBJ databases">
        <authorList>
            <person name="Jaros S."/>
            <person name="Januszkiewicz K."/>
            <person name="Wedrychowicz H."/>
        </authorList>
    </citation>
    <scope>NUCLEOTIDE SEQUENCE [LARGE SCALE GENOMIC DNA]</scope>
    <source>
        <strain evidence="10 11">IBRC-M 10683</strain>
    </source>
</reference>
<feature type="domain" description="NlpC/P60" evidence="9">
    <location>
        <begin position="279"/>
        <end position="399"/>
    </location>
</feature>
<dbReference type="InterPro" id="IPR000064">
    <property type="entry name" value="NLP_P60_dom"/>
</dbReference>
<evidence type="ECO:0000256" key="6">
    <source>
        <dbReference type="SAM" id="Coils"/>
    </source>
</evidence>
<evidence type="ECO:0000256" key="1">
    <source>
        <dbReference type="ARBA" id="ARBA00007074"/>
    </source>
</evidence>
<organism evidence="10 11">
    <name type="scientific">Ornithinibacillus halophilus</name>
    <dbReference type="NCBI Taxonomy" id="930117"/>
    <lineage>
        <taxon>Bacteria</taxon>
        <taxon>Bacillati</taxon>
        <taxon>Bacillota</taxon>
        <taxon>Bacilli</taxon>
        <taxon>Bacillales</taxon>
        <taxon>Bacillaceae</taxon>
        <taxon>Ornithinibacillus</taxon>
    </lineage>
</organism>
<comment type="similarity">
    <text evidence="1">Belongs to the peptidase C40 family.</text>
</comment>
<evidence type="ECO:0000256" key="3">
    <source>
        <dbReference type="ARBA" id="ARBA00022729"/>
    </source>
</evidence>
<dbReference type="PANTHER" id="PTHR47053:SF1">
    <property type="entry name" value="MUREIN DD-ENDOPEPTIDASE MEPH-RELATED"/>
    <property type="match status" value="1"/>
</dbReference>
<dbReference type="InterPro" id="IPR038765">
    <property type="entry name" value="Papain-like_cys_pep_sf"/>
</dbReference>
<keyword evidence="11" id="KW-1185">Reference proteome</keyword>